<proteinExistence type="predicted"/>
<evidence type="ECO:0000313" key="3">
    <source>
        <dbReference type="Proteomes" id="UP000280346"/>
    </source>
</evidence>
<evidence type="ECO:0000313" key="2">
    <source>
        <dbReference type="EMBL" id="RUQ70123.1"/>
    </source>
</evidence>
<comment type="caution">
    <text evidence="2">The sequence shown here is derived from an EMBL/GenBank/DDBJ whole genome shotgun (WGS) entry which is preliminary data.</text>
</comment>
<evidence type="ECO:0000256" key="1">
    <source>
        <dbReference type="SAM" id="MobiDB-lite"/>
    </source>
</evidence>
<gene>
    <name evidence="2" type="ORF">EJ913_14030</name>
</gene>
<name>A0A433J829_9PROT</name>
<dbReference type="AlphaFoldDB" id="A0A433J829"/>
<dbReference type="OrthoDB" id="7303448at2"/>
<keyword evidence="3" id="KW-1185">Reference proteome</keyword>
<feature type="compositionally biased region" description="Acidic residues" evidence="1">
    <location>
        <begin position="1"/>
        <end position="10"/>
    </location>
</feature>
<dbReference type="EMBL" id="RZIJ01000010">
    <property type="protein sequence ID" value="RUQ70123.1"/>
    <property type="molecule type" value="Genomic_DNA"/>
</dbReference>
<feature type="region of interest" description="Disordered" evidence="1">
    <location>
        <begin position="1"/>
        <end position="21"/>
    </location>
</feature>
<protein>
    <submittedName>
        <fullName evidence="2">Uncharacterized protein</fullName>
    </submittedName>
</protein>
<organism evidence="2 3">
    <name type="scientific">Azospirillum doebereinerae</name>
    <dbReference type="NCBI Taxonomy" id="92933"/>
    <lineage>
        <taxon>Bacteria</taxon>
        <taxon>Pseudomonadati</taxon>
        <taxon>Pseudomonadota</taxon>
        <taxon>Alphaproteobacteria</taxon>
        <taxon>Rhodospirillales</taxon>
        <taxon>Azospirillaceae</taxon>
        <taxon>Azospirillum</taxon>
    </lineage>
</organism>
<reference evidence="2 3" key="1">
    <citation type="submission" date="2018-12" db="EMBL/GenBank/DDBJ databases">
        <authorList>
            <person name="Yang Y."/>
        </authorList>
    </citation>
    <scope>NUCLEOTIDE SEQUENCE [LARGE SCALE GENOMIC DNA]</scope>
    <source>
        <strain evidence="2 3">GSF71</strain>
    </source>
</reference>
<dbReference type="RefSeq" id="WP_126998868.1">
    <property type="nucleotide sequence ID" value="NZ_JAKOAR010000030.1"/>
</dbReference>
<sequence length="183" mass="18584">MSEALNDDPGAEAPNQPAEGESLSPVVAAILGTAVAAAAKRGASGDVARGLIAGLRVLRATVEEEAGYTMAAAVDTAIRTRLLVDNLAKLRTTGQEPEAIPLPAPGPGAGAAAAIFESAAESCLTVNAHAEDNGPLEHAVFAFTTQLLQQLGGAPEWRSLVGELRRASGGNPDEESDGEVTLH</sequence>
<dbReference type="Proteomes" id="UP000280346">
    <property type="component" value="Unassembled WGS sequence"/>
</dbReference>
<accession>A0A433J829</accession>